<dbReference type="PANTHER" id="PTHR43975">
    <property type="entry name" value="ZGC:101858"/>
    <property type="match status" value="1"/>
</dbReference>
<dbReference type="SUPFAM" id="SSF51735">
    <property type="entry name" value="NAD(P)-binding Rossmann-fold domains"/>
    <property type="match status" value="1"/>
</dbReference>
<accession>A0AAV2QZT0</accession>
<dbReference type="PROSITE" id="PS00061">
    <property type="entry name" value="ADH_SHORT"/>
    <property type="match status" value="1"/>
</dbReference>
<evidence type="ECO:0000313" key="2">
    <source>
        <dbReference type="EMBL" id="CAL4102973.1"/>
    </source>
</evidence>
<dbReference type="FunFam" id="3.40.50.720:FF:000084">
    <property type="entry name" value="Short-chain dehydrogenase reductase"/>
    <property type="match status" value="1"/>
</dbReference>
<gene>
    <name evidence="2" type="ORF">MNOR_LOCUS17443</name>
</gene>
<organism evidence="2 3">
    <name type="scientific">Meganyctiphanes norvegica</name>
    <name type="common">Northern krill</name>
    <name type="synonym">Thysanopoda norvegica</name>
    <dbReference type="NCBI Taxonomy" id="48144"/>
    <lineage>
        <taxon>Eukaryota</taxon>
        <taxon>Metazoa</taxon>
        <taxon>Ecdysozoa</taxon>
        <taxon>Arthropoda</taxon>
        <taxon>Crustacea</taxon>
        <taxon>Multicrustacea</taxon>
        <taxon>Malacostraca</taxon>
        <taxon>Eumalacostraca</taxon>
        <taxon>Eucarida</taxon>
        <taxon>Euphausiacea</taxon>
        <taxon>Euphausiidae</taxon>
        <taxon>Meganyctiphanes</taxon>
    </lineage>
</organism>
<name>A0AAV2QZT0_MEGNR</name>
<dbReference type="PANTHER" id="PTHR43975:SF5">
    <property type="entry name" value="PUTATIVE-RELATED"/>
    <property type="match status" value="1"/>
</dbReference>
<reference evidence="2 3" key="1">
    <citation type="submission" date="2024-05" db="EMBL/GenBank/DDBJ databases">
        <authorList>
            <person name="Wallberg A."/>
        </authorList>
    </citation>
    <scope>NUCLEOTIDE SEQUENCE [LARGE SCALE GENOMIC DNA]</scope>
</reference>
<evidence type="ECO:0000256" key="1">
    <source>
        <dbReference type="ARBA" id="ARBA00023002"/>
    </source>
</evidence>
<dbReference type="Gene3D" id="3.40.50.720">
    <property type="entry name" value="NAD(P)-binding Rossmann-like Domain"/>
    <property type="match status" value="1"/>
</dbReference>
<dbReference type="Proteomes" id="UP001497623">
    <property type="component" value="Unassembled WGS sequence"/>
</dbReference>
<proteinExistence type="predicted"/>
<dbReference type="Pfam" id="PF13561">
    <property type="entry name" value="adh_short_C2"/>
    <property type="match status" value="1"/>
</dbReference>
<dbReference type="InterPro" id="IPR020904">
    <property type="entry name" value="Sc_DH/Rdtase_CS"/>
</dbReference>
<keyword evidence="1" id="KW-0560">Oxidoreductase</keyword>
<dbReference type="PRINTS" id="PR00081">
    <property type="entry name" value="GDHRDH"/>
</dbReference>
<dbReference type="AlphaFoldDB" id="A0AAV2QZT0"/>
<feature type="non-terminal residue" evidence="2">
    <location>
        <position position="1"/>
    </location>
</feature>
<sequence length="258" mass="27168">GASSGLGRGIALALSAEGYCVALTGRDQQALKDVAGLAQQRGITEAFVVVGDVGKDDDCANIITSTLQTYGRLDLLVNNAGIIVPGSCETLSIKDFDHQMNINTRAAFLLTKLAVPHLKLTKGNIVNVSSISGLTASPGVVAYNMSKAALDQLTRCVALEMAPHGVRVNSVNPGLVPTNIHFRAGFTQDRFKSHLSRGAEVHALGRNGTVEEVAQTVVFLASPSSSFITGITLPVDGGRTVMTHDINTLKTELHPLQK</sequence>
<dbReference type="InterPro" id="IPR002347">
    <property type="entry name" value="SDR_fam"/>
</dbReference>
<keyword evidence="3" id="KW-1185">Reference proteome</keyword>
<dbReference type="GO" id="GO:0016491">
    <property type="term" value="F:oxidoreductase activity"/>
    <property type="evidence" value="ECO:0007669"/>
    <property type="project" value="UniProtKB-KW"/>
</dbReference>
<dbReference type="InterPro" id="IPR036291">
    <property type="entry name" value="NAD(P)-bd_dom_sf"/>
</dbReference>
<dbReference type="PRINTS" id="PR00080">
    <property type="entry name" value="SDRFAMILY"/>
</dbReference>
<dbReference type="EMBL" id="CAXKWB010011996">
    <property type="protein sequence ID" value="CAL4102973.1"/>
    <property type="molecule type" value="Genomic_DNA"/>
</dbReference>
<evidence type="ECO:0000313" key="3">
    <source>
        <dbReference type="Proteomes" id="UP001497623"/>
    </source>
</evidence>
<protein>
    <submittedName>
        <fullName evidence="2">Uncharacterized protein</fullName>
    </submittedName>
</protein>
<comment type="caution">
    <text evidence="2">The sequence shown here is derived from an EMBL/GenBank/DDBJ whole genome shotgun (WGS) entry which is preliminary data.</text>
</comment>